<feature type="domain" description="SET" evidence="8">
    <location>
        <begin position="1"/>
        <end position="364"/>
    </location>
</feature>
<keyword evidence="1" id="KW-0489">Methyltransferase</keyword>
<evidence type="ECO:0000256" key="2">
    <source>
        <dbReference type="ARBA" id="ARBA00022679"/>
    </source>
</evidence>
<dbReference type="GO" id="GO:0032259">
    <property type="term" value="P:methylation"/>
    <property type="evidence" value="ECO:0007669"/>
    <property type="project" value="UniProtKB-KW"/>
</dbReference>
<evidence type="ECO:0000256" key="4">
    <source>
        <dbReference type="ARBA" id="ARBA00022707"/>
    </source>
</evidence>
<organism evidence="9 10">
    <name type="scientific">Paragonimus skrjabini miyazakii</name>
    <dbReference type="NCBI Taxonomy" id="59628"/>
    <lineage>
        <taxon>Eukaryota</taxon>
        <taxon>Metazoa</taxon>
        <taxon>Spiralia</taxon>
        <taxon>Lophotrochozoa</taxon>
        <taxon>Platyhelminthes</taxon>
        <taxon>Trematoda</taxon>
        <taxon>Digenea</taxon>
        <taxon>Plagiorchiida</taxon>
        <taxon>Troglotremata</taxon>
        <taxon>Troglotrematidae</taxon>
        <taxon>Paragonimus</taxon>
    </lineage>
</organism>
<sequence>MNCTKVDFGPPRGRGIVASRACEAGEILFTEKPLICCQFSWNRLYGYQACDHCMCPLETAEVNAKRLTGNPNLTIPHAECEALALNPVTCPDCGSCYCSTTCMKEAASVYHCAVCPKQLATAQSIQELDELWRQLHYPPETSTIMLLVRIAGACLSACFRQSVQSKQIVEALNTFVSATTEQIKAKDFGELTLSHKLLRPEFLTSLEQLHSKFTNVLICLARPFAQNASDPDCRLMLQQAGIDALLNMENFKSALCLLGRNGQGIATSAFSLWAKGVEKLVAAAEDNSELQKLDAFLTSLYTAMDAHVGSFLDNEGVGLYDYQRLINHSCDPNAVVQFTGANSTLSVVTLRPIQIGEEITISYLDGCQQSRSRHSRRKLLCSDYLFWCECPKCESEKLPDGVLSETSEEEDEDEDPVEDDDNTVTPQTEDAEVRRKRLAEAAERRAADSQARGLANPESVRRKQQRTGEQERLEETRTMEKGDVGLRWNVG</sequence>
<dbReference type="Gene3D" id="2.170.270.10">
    <property type="entry name" value="SET domain"/>
    <property type="match status" value="2"/>
</dbReference>
<feature type="region of interest" description="Disordered" evidence="7">
    <location>
        <begin position="397"/>
        <end position="491"/>
    </location>
</feature>
<dbReference type="PANTHER" id="PTHR46402:SF2">
    <property type="entry name" value="HISTONE-LYSINE N-TRIMETHYLTRANSFERASE SMYD5"/>
    <property type="match status" value="1"/>
</dbReference>
<dbReference type="GO" id="GO:0045814">
    <property type="term" value="P:negative regulation of gene expression, epigenetic"/>
    <property type="evidence" value="ECO:0007669"/>
    <property type="project" value="TreeGrafter"/>
</dbReference>
<evidence type="ECO:0000313" key="9">
    <source>
        <dbReference type="EMBL" id="KAF7255345.1"/>
    </source>
</evidence>
<name>A0A8S9YKI4_9TREM</name>
<accession>A0A8S9YKI4</accession>
<dbReference type="AlphaFoldDB" id="A0A8S9YKI4"/>
<dbReference type="OrthoDB" id="438641at2759"/>
<keyword evidence="6" id="KW-0449">Lipoprotein</keyword>
<feature type="compositionally biased region" description="Basic and acidic residues" evidence="7">
    <location>
        <begin position="466"/>
        <end position="484"/>
    </location>
</feature>
<evidence type="ECO:0000256" key="5">
    <source>
        <dbReference type="ARBA" id="ARBA00023139"/>
    </source>
</evidence>
<dbReference type="PROSITE" id="PS50280">
    <property type="entry name" value="SET"/>
    <property type="match status" value="1"/>
</dbReference>
<dbReference type="Gene3D" id="6.10.140.2220">
    <property type="match status" value="1"/>
</dbReference>
<evidence type="ECO:0000256" key="1">
    <source>
        <dbReference type="ARBA" id="ARBA00022603"/>
    </source>
</evidence>
<dbReference type="InterPro" id="IPR001214">
    <property type="entry name" value="SET_dom"/>
</dbReference>
<dbReference type="SMART" id="SM00317">
    <property type="entry name" value="SET"/>
    <property type="match status" value="1"/>
</dbReference>
<dbReference type="InterPro" id="IPR046341">
    <property type="entry name" value="SET_dom_sf"/>
</dbReference>
<evidence type="ECO:0000256" key="6">
    <source>
        <dbReference type="ARBA" id="ARBA00023288"/>
    </source>
</evidence>
<dbReference type="GO" id="GO:0042799">
    <property type="term" value="F:histone H4K20 methyltransferase activity"/>
    <property type="evidence" value="ECO:0007669"/>
    <property type="project" value="TreeGrafter"/>
</dbReference>
<dbReference type="Pfam" id="PF00856">
    <property type="entry name" value="SET"/>
    <property type="match status" value="1"/>
</dbReference>
<feature type="compositionally biased region" description="Acidic residues" evidence="7">
    <location>
        <begin position="406"/>
        <end position="422"/>
    </location>
</feature>
<proteinExistence type="predicted"/>
<dbReference type="InterPro" id="IPR031632">
    <property type="entry name" value="SVIP"/>
</dbReference>
<keyword evidence="10" id="KW-1185">Reference proteome</keyword>
<keyword evidence="5" id="KW-0564">Palmitate</keyword>
<dbReference type="Proteomes" id="UP000822476">
    <property type="component" value="Unassembled WGS sequence"/>
</dbReference>
<dbReference type="EMBL" id="JTDE01004059">
    <property type="protein sequence ID" value="KAF7255345.1"/>
    <property type="molecule type" value="Genomic_DNA"/>
</dbReference>
<keyword evidence="2" id="KW-0808">Transferase</keyword>
<evidence type="ECO:0000313" key="10">
    <source>
        <dbReference type="Proteomes" id="UP000822476"/>
    </source>
</evidence>
<gene>
    <name evidence="9" type="ORF">EG68_07775</name>
</gene>
<evidence type="ECO:0000256" key="3">
    <source>
        <dbReference type="ARBA" id="ARBA00022691"/>
    </source>
</evidence>
<dbReference type="Pfam" id="PF15811">
    <property type="entry name" value="SVIP"/>
    <property type="match status" value="1"/>
</dbReference>
<dbReference type="Gene3D" id="1.10.220.160">
    <property type="match status" value="1"/>
</dbReference>
<dbReference type="SUPFAM" id="SSF82199">
    <property type="entry name" value="SET domain"/>
    <property type="match status" value="1"/>
</dbReference>
<dbReference type="PANTHER" id="PTHR46402">
    <property type="entry name" value="SET AND MYND DOMAIN-CONTAINING PROTEIN 5"/>
    <property type="match status" value="1"/>
</dbReference>
<protein>
    <recommendedName>
        <fullName evidence="8">SET domain-containing protein</fullName>
    </recommendedName>
</protein>
<reference evidence="9" key="1">
    <citation type="submission" date="2019-07" db="EMBL/GenBank/DDBJ databases">
        <title>Annotation for the trematode Paragonimus miyazaki's.</title>
        <authorList>
            <person name="Choi Y.-J."/>
        </authorList>
    </citation>
    <scope>NUCLEOTIDE SEQUENCE</scope>
    <source>
        <strain evidence="9">Japan</strain>
    </source>
</reference>
<evidence type="ECO:0000256" key="7">
    <source>
        <dbReference type="SAM" id="MobiDB-lite"/>
    </source>
</evidence>
<feature type="compositionally biased region" description="Basic and acidic residues" evidence="7">
    <location>
        <begin position="438"/>
        <end position="447"/>
    </location>
</feature>
<comment type="caution">
    <text evidence="9">The sequence shown here is derived from an EMBL/GenBank/DDBJ whole genome shotgun (WGS) entry which is preliminary data.</text>
</comment>
<keyword evidence="4" id="KW-0519">Myristate</keyword>
<evidence type="ECO:0000259" key="8">
    <source>
        <dbReference type="PROSITE" id="PS50280"/>
    </source>
</evidence>
<keyword evidence="3" id="KW-0949">S-adenosyl-L-methionine</keyword>